<keyword evidence="9" id="KW-0472">Membrane</keyword>
<dbReference type="GO" id="GO:0005524">
    <property type="term" value="F:ATP binding"/>
    <property type="evidence" value="ECO:0007669"/>
    <property type="project" value="UniProtKB-KW"/>
</dbReference>
<dbReference type="InterPro" id="IPR025828">
    <property type="entry name" value="Put_sensor_dom"/>
</dbReference>
<evidence type="ECO:0000256" key="2">
    <source>
        <dbReference type="ARBA" id="ARBA00012438"/>
    </source>
</evidence>
<evidence type="ECO:0000256" key="1">
    <source>
        <dbReference type="ARBA" id="ARBA00000085"/>
    </source>
</evidence>
<keyword evidence="7" id="KW-0067">ATP-binding</keyword>
<name>A0A4R4SNW5_9ACTN</name>
<feature type="transmembrane region" description="Helical" evidence="9">
    <location>
        <begin position="110"/>
        <end position="128"/>
    </location>
</feature>
<feature type="transmembrane region" description="Helical" evidence="9">
    <location>
        <begin position="35"/>
        <end position="57"/>
    </location>
</feature>
<dbReference type="PANTHER" id="PTHR24421:SF10">
    <property type="entry name" value="NITRATE_NITRITE SENSOR PROTEIN NARQ"/>
    <property type="match status" value="1"/>
</dbReference>
<evidence type="ECO:0000256" key="7">
    <source>
        <dbReference type="ARBA" id="ARBA00022840"/>
    </source>
</evidence>
<feature type="transmembrane region" description="Helical" evidence="9">
    <location>
        <begin position="165"/>
        <end position="186"/>
    </location>
</feature>
<evidence type="ECO:0000313" key="13">
    <source>
        <dbReference type="Proteomes" id="UP000295345"/>
    </source>
</evidence>
<keyword evidence="8" id="KW-0902">Two-component regulatory system</keyword>
<comment type="caution">
    <text evidence="12">The sequence shown here is derived from an EMBL/GenBank/DDBJ whole genome shotgun (WGS) entry which is preliminary data.</text>
</comment>
<organism evidence="12 13">
    <name type="scientific">Streptomyces hainanensis</name>
    <dbReference type="NCBI Taxonomy" id="402648"/>
    <lineage>
        <taxon>Bacteria</taxon>
        <taxon>Bacillati</taxon>
        <taxon>Actinomycetota</taxon>
        <taxon>Actinomycetes</taxon>
        <taxon>Kitasatosporales</taxon>
        <taxon>Streptomycetaceae</taxon>
        <taxon>Streptomyces</taxon>
    </lineage>
</organism>
<gene>
    <name evidence="12" type="ORF">E1283_31320</name>
</gene>
<dbReference type="Pfam" id="PF07730">
    <property type="entry name" value="HisKA_3"/>
    <property type="match status" value="1"/>
</dbReference>
<dbReference type="InterPro" id="IPR050482">
    <property type="entry name" value="Sensor_HK_TwoCompSys"/>
</dbReference>
<sequence length="424" mass="45165">MDRRRLREALLASAQGLLLIPLTIGVSTLLFVLFTVSVALIPIGVGVLTTPLVVDAVRAHANLRRRLAADWFGITITAGYRSPAGGRGGIAGQVERCMVMLRDQTTWREAGWLLVDAVAGLVLALIPFTLQGYAVWGLVLLAGVWVPIVNAGGTLWFAFVPVSSWFTAVLAAVVGLGFGVLAQYVGRPVIRGQALMTRALIGLSERQLLAQRVERLAETRHDAVDGAAAELRRIERDLHDGAQARLVAMGMSLGTVEALIERDPEQAKQLLAQARASSAEALTELRDLVRGIHPPVLAERGLGDAAKALALRMQLPVEVDVELPGRLDESVESAAYFAISEVLTNAAKHSGASNAWLDIYYSGRERTLRIAITDNGRGGADLDAGTGLRGLERRLGPFDGTLALSSPAGGPTLVTIEIPCAPHD</sequence>
<dbReference type="PANTHER" id="PTHR24421">
    <property type="entry name" value="NITRATE/NITRITE SENSOR PROTEIN NARX-RELATED"/>
    <property type="match status" value="1"/>
</dbReference>
<keyword evidence="13" id="KW-1185">Reference proteome</keyword>
<dbReference type="RefSeq" id="WP_132821553.1">
    <property type="nucleotide sequence ID" value="NZ_SMKI01000510.1"/>
</dbReference>
<feature type="domain" description="Putative sensor" evidence="11">
    <location>
        <begin position="20"/>
        <end position="200"/>
    </location>
</feature>
<dbReference type="Pfam" id="PF13796">
    <property type="entry name" value="Sensor"/>
    <property type="match status" value="1"/>
</dbReference>
<evidence type="ECO:0000259" key="10">
    <source>
        <dbReference type="Pfam" id="PF07730"/>
    </source>
</evidence>
<dbReference type="InterPro" id="IPR011712">
    <property type="entry name" value="Sig_transdc_His_kin_sub3_dim/P"/>
</dbReference>
<protein>
    <recommendedName>
        <fullName evidence="2">histidine kinase</fullName>
        <ecNumber evidence="2">2.7.13.3</ecNumber>
    </recommendedName>
</protein>
<dbReference type="OrthoDB" id="5242012at2"/>
<dbReference type="Gene3D" id="1.20.5.1930">
    <property type="match status" value="1"/>
</dbReference>
<dbReference type="InterPro" id="IPR036890">
    <property type="entry name" value="HATPase_C_sf"/>
</dbReference>
<feature type="domain" description="Signal transduction histidine kinase subgroup 3 dimerisation and phosphoacceptor" evidence="10">
    <location>
        <begin position="230"/>
        <end position="297"/>
    </location>
</feature>
<dbReference type="GO" id="GO:0000155">
    <property type="term" value="F:phosphorelay sensor kinase activity"/>
    <property type="evidence" value="ECO:0007669"/>
    <property type="project" value="InterPro"/>
</dbReference>
<keyword evidence="6 12" id="KW-0418">Kinase</keyword>
<keyword evidence="9" id="KW-1133">Transmembrane helix</keyword>
<evidence type="ECO:0000256" key="5">
    <source>
        <dbReference type="ARBA" id="ARBA00022741"/>
    </source>
</evidence>
<dbReference type="GO" id="GO:0046983">
    <property type="term" value="F:protein dimerization activity"/>
    <property type="evidence" value="ECO:0007669"/>
    <property type="project" value="InterPro"/>
</dbReference>
<reference evidence="12 13" key="1">
    <citation type="submission" date="2019-03" db="EMBL/GenBank/DDBJ databases">
        <title>Draft genome sequences of novel Actinobacteria.</title>
        <authorList>
            <person name="Sahin N."/>
            <person name="Ay H."/>
            <person name="Saygin H."/>
        </authorList>
    </citation>
    <scope>NUCLEOTIDE SEQUENCE [LARGE SCALE GENOMIC DNA]</scope>
    <source>
        <strain evidence="12 13">DSM 41900</strain>
    </source>
</reference>
<comment type="catalytic activity">
    <reaction evidence="1">
        <text>ATP + protein L-histidine = ADP + protein N-phospho-L-histidine.</text>
        <dbReference type="EC" id="2.7.13.3"/>
    </reaction>
</comment>
<dbReference type="AlphaFoldDB" id="A0A4R4SNW5"/>
<evidence type="ECO:0000256" key="3">
    <source>
        <dbReference type="ARBA" id="ARBA00022553"/>
    </source>
</evidence>
<dbReference type="CDD" id="cd16917">
    <property type="entry name" value="HATPase_UhpB-NarQ-NarX-like"/>
    <property type="match status" value="1"/>
</dbReference>
<keyword evidence="4" id="KW-0808">Transferase</keyword>
<evidence type="ECO:0000256" key="6">
    <source>
        <dbReference type="ARBA" id="ARBA00022777"/>
    </source>
</evidence>
<proteinExistence type="predicted"/>
<evidence type="ECO:0000313" key="12">
    <source>
        <dbReference type="EMBL" id="TDC64666.1"/>
    </source>
</evidence>
<dbReference type="EC" id="2.7.13.3" evidence="2"/>
<evidence type="ECO:0000256" key="8">
    <source>
        <dbReference type="ARBA" id="ARBA00023012"/>
    </source>
</evidence>
<keyword evidence="3" id="KW-0597">Phosphoprotein</keyword>
<evidence type="ECO:0000259" key="11">
    <source>
        <dbReference type="Pfam" id="PF13796"/>
    </source>
</evidence>
<evidence type="ECO:0000256" key="4">
    <source>
        <dbReference type="ARBA" id="ARBA00022679"/>
    </source>
</evidence>
<keyword evidence="5" id="KW-0547">Nucleotide-binding</keyword>
<keyword evidence="9" id="KW-0812">Transmembrane</keyword>
<accession>A0A4R4SNW5</accession>
<dbReference type="Proteomes" id="UP000295345">
    <property type="component" value="Unassembled WGS sequence"/>
</dbReference>
<evidence type="ECO:0000256" key="9">
    <source>
        <dbReference type="SAM" id="Phobius"/>
    </source>
</evidence>
<dbReference type="GO" id="GO:0016020">
    <property type="term" value="C:membrane"/>
    <property type="evidence" value="ECO:0007669"/>
    <property type="project" value="InterPro"/>
</dbReference>
<dbReference type="SUPFAM" id="SSF55874">
    <property type="entry name" value="ATPase domain of HSP90 chaperone/DNA topoisomerase II/histidine kinase"/>
    <property type="match status" value="1"/>
</dbReference>
<dbReference type="EMBL" id="SMKI01000510">
    <property type="protein sequence ID" value="TDC64666.1"/>
    <property type="molecule type" value="Genomic_DNA"/>
</dbReference>
<feature type="transmembrane region" description="Helical" evidence="9">
    <location>
        <begin position="134"/>
        <end position="158"/>
    </location>
</feature>
<dbReference type="Gene3D" id="3.30.565.10">
    <property type="entry name" value="Histidine kinase-like ATPase, C-terminal domain"/>
    <property type="match status" value="1"/>
</dbReference>